<evidence type="ECO:0000313" key="2">
    <source>
        <dbReference type="EMBL" id="GGY71466.1"/>
    </source>
</evidence>
<accession>A0ABQ3AYS9</accession>
<dbReference type="Proteomes" id="UP000619761">
    <property type="component" value="Unassembled WGS sequence"/>
</dbReference>
<proteinExistence type="predicted"/>
<protein>
    <recommendedName>
        <fullName evidence="1">Scaffold protein FimL second domain-containing protein</fullName>
    </recommendedName>
</protein>
<dbReference type="EMBL" id="BMYZ01000001">
    <property type="protein sequence ID" value="GGY71466.1"/>
    <property type="molecule type" value="Genomic_DNA"/>
</dbReference>
<keyword evidence="3" id="KW-1185">Reference proteome</keyword>
<evidence type="ECO:0000259" key="1">
    <source>
        <dbReference type="Pfam" id="PF26379"/>
    </source>
</evidence>
<gene>
    <name evidence="2" type="primary">fimL</name>
    <name evidence="2" type="ORF">GCM10011613_15290</name>
</gene>
<dbReference type="SUPFAM" id="SSF47226">
    <property type="entry name" value="Histidine-containing phosphotransfer domain, HPT domain"/>
    <property type="match status" value="1"/>
</dbReference>
<dbReference type="RefSeq" id="WP_189417267.1">
    <property type="nucleotide sequence ID" value="NZ_BMYZ01000001.1"/>
</dbReference>
<reference evidence="3" key="1">
    <citation type="journal article" date="2019" name="Int. J. Syst. Evol. Microbiol.">
        <title>The Global Catalogue of Microorganisms (GCM) 10K type strain sequencing project: providing services to taxonomists for standard genome sequencing and annotation.</title>
        <authorList>
            <consortium name="The Broad Institute Genomics Platform"/>
            <consortium name="The Broad Institute Genome Sequencing Center for Infectious Disease"/>
            <person name="Wu L."/>
            <person name="Ma J."/>
        </authorList>
    </citation>
    <scope>NUCLEOTIDE SEQUENCE [LARGE SCALE GENOMIC DNA]</scope>
    <source>
        <strain evidence="3">KCTC 32239</strain>
    </source>
</reference>
<sequence>MSVNEAFNIASLKMVHDELLATIEQSALRLEQFASDRTNGELLQNCIEGVRQIRGTLSLIQLKGVDLLADELLEHINDITLGDDPTTDKRLDLLTSAFFMLPRYLEFCLQTSRSMALLLIPHINELRQARRAPLLPESYYFAFEPLKVTRTATSQSAPTQENLPVLVRRLRHMYQAGLLKVLQGSQIKPSFGIMCRALERLESVCGISPLGNLWWLANATLSAVCEENLRITKSRKMLLSSLDREIKRLQFEGNAVINREPDTALIKELLYLLTLSKSTTEKTKAVVSAYGLPPLTYSDAELAREMEFLKGPSVNTINSMAAVLTDELHSTKNILERAAQSGAELLSESPELLDTLKKIADILAIVGLVSPSNSLKQEIEKIQRWQSTGEAVNSSDLLGVADTLLYVESTIAGLGKTNLSDEKLAQINALSRDDVMANNQIAEAEKLVIDEVESGLAMVKRALSAFSESNYDKAHIANISATLDSVRGGMFVLGLPRAAKVIAGCMKFIDESLMEDEQQAAIQHMMDTFADAIISLEYYLDSLKVDKKADTEVLRIAEESLEALGYKV</sequence>
<dbReference type="Pfam" id="PF26379">
    <property type="entry name" value="FimL_2nd"/>
    <property type="match status" value="1"/>
</dbReference>
<dbReference type="InterPro" id="IPR058661">
    <property type="entry name" value="FimL_2nd"/>
</dbReference>
<feature type="domain" description="Scaffold protein FimL second" evidence="1">
    <location>
        <begin position="161"/>
        <end position="301"/>
    </location>
</feature>
<organism evidence="2 3">
    <name type="scientific">Cellvibrio zantedeschiae</name>
    <dbReference type="NCBI Taxonomy" id="1237077"/>
    <lineage>
        <taxon>Bacteria</taxon>
        <taxon>Pseudomonadati</taxon>
        <taxon>Pseudomonadota</taxon>
        <taxon>Gammaproteobacteria</taxon>
        <taxon>Cellvibrionales</taxon>
        <taxon>Cellvibrionaceae</taxon>
        <taxon>Cellvibrio</taxon>
    </lineage>
</organism>
<dbReference type="InterPro" id="IPR036641">
    <property type="entry name" value="HPT_dom_sf"/>
</dbReference>
<name>A0ABQ3AYS9_9GAMM</name>
<evidence type="ECO:0000313" key="3">
    <source>
        <dbReference type="Proteomes" id="UP000619761"/>
    </source>
</evidence>
<comment type="caution">
    <text evidence="2">The sequence shown here is derived from an EMBL/GenBank/DDBJ whole genome shotgun (WGS) entry which is preliminary data.</text>
</comment>